<accession>A0ACC3B6Z8</accession>
<gene>
    <name evidence="1" type="ORF">N8T08_003270</name>
</gene>
<organism evidence="1 2">
    <name type="scientific">Aspergillus melleus</name>
    <dbReference type="NCBI Taxonomy" id="138277"/>
    <lineage>
        <taxon>Eukaryota</taxon>
        <taxon>Fungi</taxon>
        <taxon>Dikarya</taxon>
        <taxon>Ascomycota</taxon>
        <taxon>Pezizomycotina</taxon>
        <taxon>Eurotiomycetes</taxon>
        <taxon>Eurotiomycetidae</taxon>
        <taxon>Eurotiales</taxon>
        <taxon>Aspergillaceae</taxon>
        <taxon>Aspergillus</taxon>
        <taxon>Aspergillus subgen. Circumdati</taxon>
    </lineage>
</organism>
<proteinExistence type="predicted"/>
<reference evidence="1 2" key="1">
    <citation type="journal article" date="2023" name="ACS Omega">
        <title>Identification of the Neoaspergillic Acid Biosynthesis Gene Cluster by Establishing an In Vitro CRISPR-Ribonucleoprotein Genetic System in Aspergillus melleus.</title>
        <authorList>
            <person name="Yuan B."/>
            <person name="Grau M.F."/>
            <person name="Murata R.M."/>
            <person name="Torok T."/>
            <person name="Venkateswaran K."/>
            <person name="Stajich J.E."/>
            <person name="Wang C.C.C."/>
        </authorList>
    </citation>
    <scope>NUCLEOTIDE SEQUENCE [LARGE SCALE GENOMIC DNA]</scope>
    <source>
        <strain evidence="1 2">IMV 1140</strain>
    </source>
</reference>
<dbReference type="Proteomes" id="UP001177260">
    <property type="component" value="Unassembled WGS sequence"/>
</dbReference>
<sequence length="210" mass="24754">MENPVAEIPTVIRLLTQAPPSLQEKTINRYFTSSAAFVHPFCQVWSYNDSRWAIKKVYQWYKVMSPRIELEVHSVAYDEANLKLYVQMSQIFTIWIVPFHVAPVTLTTVLDLTTDSGDRNLTNGDKTLYFIQKQEDLYQPTQFVKFLFPHFGHWFVRLFHFFATLFCVWGAWLFWPFIWLEENGYIPNYMLKGGNLVSDIHQKADQIKGE</sequence>
<evidence type="ECO:0000313" key="2">
    <source>
        <dbReference type="Proteomes" id="UP001177260"/>
    </source>
</evidence>
<keyword evidence="2" id="KW-1185">Reference proteome</keyword>
<name>A0ACC3B6Z8_9EURO</name>
<comment type="caution">
    <text evidence="1">The sequence shown here is derived from an EMBL/GenBank/DDBJ whole genome shotgun (WGS) entry which is preliminary data.</text>
</comment>
<dbReference type="EMBL" id="JAOPJF010000019">
    <property type="protein sequence ID" value="KAK1146180.1"/>
    <property type="molecule type" value="Genomic_DNA"/>
</dbReference>
<evidence type="ECO:0000313" key="1">
    <source>
        <dbReference type="EMBL" id="KAK1146180.1"/>
    </source>
</evidence>
<protein>
    <submittedName>
        <fullName evidence="1">Uncharacterized protein</fullName>
    </submittedName>
</protein>